<feature type="transmembrane region" description="Helical" evidence="2">
    <location>
        <begin position="240"/>
        <end position="264"/>
    </location>
</feature>
<evidence type="ECO:0000313" key="4">
    <source>
        <dbReference type="Proteomes" id="UP000799424"/>
    </source>
</evidence>
<keyword evidence="2" id="KW-0812">Transmembrane</keyword>
<evidence type="ECO:0000256" key="1">
    <source>
        <dbReference type="SAM" id="MobiDB-lite"/>
    </source>
</evidence>
<feature type="compositionally biased region" description="Low complexity" evidence="1">
    <location>
        <begin position="559"/>
        <end position="578"/>
    </location>
</feature>
<evidence type="ECO:0000313" key="3">
    <source>
        <dbReference type="EMBL" id="KAF2823952.1"/>
    </source>
</evidence>
<name>A0A6A6ZSA4_9PLEO</name>
<dbReference type="EMBL" id="MU006231">
    <property type="protein sequence ID" value="KAF2823952.1"/>
    <property type="molecule type" value="Genomic_DNA"/>
</dbReference>
<accession>A0A6A6ZSA4</accession>
<keyword evidence="2" id="KW-0472">Membrane</keyword>
<dbReference type="Proteomes" id="UP000799424">
    <property type="component" value="Unassembled WGS sequence"/>
</dbReference>
<keyword evidence="4" id="KW-1185">Reference proteome</keyword>
<feature type="transmembrane region" description="Helical" evidence="2">
    <location>
        <begin position="439"/>
        <end position="464"/>
    </location>
</feature>
<reference evidence="3" key="1">
    <citation type="journal article" date="2020" name="Stud. Mycol.">
        <title>101 Dothideomycetes genomes: a test case for predicting lifestyles and emergence of pathogens.</title>
        <authorList>
            <person name="Haridas S."/>
            <person name="Albert R."/>
            <person name="Binder M."/>
            <person name="Bloem J."/>
            <person name="Labutti K."/>
            <person name="Salamov A."/>
            <person name="Andreopoulos B."/>
            <person name="Baker S."/>
            <person name="Barry K."/>
            <person name="Bills G."/>
            <person name="Bluhm B."/>
            <person name="Cannon C."/>
            <person name="Castanera R."/>
            <person name="Culley D."/>
            <person name="Daum C."/>
            <person name="Ezra D."/>
            <person name="Gonzalez J."/>
            <person name="Henrissat B."/>
            <person name="Kuo A."/>
            <person name="Liang C."/>
            <person name="Lipzen A."/>
            <person name="Lutzoni F."/>
            <person name="Magnuson J."/>
            <person name="Mondo S."/>
            <person name="Nolan M."/>
            <person name="Ohm R."/>
            <person name="Pangilinan J."/>
            <person name="Park H.-J."/>
            <person name="Ramirez L."/>
            <person name="Alfaro M."/>
            <person name="Sun H."/>
            <person name="Tritt A."/>
            <person name="Yoshinaga Y."/>
            <person name="Zwiers L.-H."/>
            <person name="Turgeon B."/>
            <person name="Goodwin S."/>
            <person name="Spatafora J."/>
            <person name="Crous P."/>
            <person name="Grigoriev I."/>
        </authorList>
    </citation>
    <scope>NUCLEOTIDE SEQUENCE</scope>
    <source>
        <strain evidence="3">CBS 113818</strain>
    </source>
</reference>
<proteinExistence type="predicted"/>
<organism evidence="3 4">
    <name type="scientific">Ophiobolus disseminans</name>
    <dbReference type="NCBI Taxonomy" id="1469910"/>
    <lineage>
        <taxon>Eukaryota</taxon>
        <taxon>Fungi</taxon>
        <taxon>Dikarya</taxon>
        <taxon>Ascomycota</taxon>
        <taxon>Pezizomycotina</taxon>
        <taxon>Dothideomycetes</taxon>
        <taxon>Pleosporomycetidae</taxon>
        <taxon>Pleosporales</taxon>
        <taxon>Pleosporineae</taxon>
        <taxon>Phaeosphaeriaceae</taxon>
        <taxon>Ophiobolus</taxon>
    </lineage>
</organism>
<evidence type="ECO:0000256" key="2">
    <source>
        <dbReference type="SAM" id="Phobius"/>
    </source>
</evidence>
<sequence length="578" mass="65697">MTEDRKYDFASPSPTETLPAYSTTWGNDIAREKPRKSWNWWKLRYGWNSACRPIAQRSKSACDAAWRFMCARGWPFLRALTPSLRQVLAFLLVLVFGVAPMAFLGYYTPIGQSSPGNRPFYGVFQDKVLSCGDSFGTPENSTISGIEKFFVLDKTFGRFSFAEVKSLDVAWDILVGRGVQMIAWWVGYVVFSDALLRAIERHPTSFQIFQRIALEGPSLLSLWTLVKELWCSRSKRTKALFFYMWMATFYIMCIPMFLGAMTGYDSTSIAWVSLDDDNNIVTAESIERSGVVMGTPDKTFDEPICADEDSSYRAYNEKIMRRNDCNCQLRNGTILSPNEYSTWMLHHYSRAYLNDCRFDYPGVNKTFERDTWSSSSQSRVPVLQQCGASFNMTVDGKSYDALSLNITTGFCYGGRGYEFMYLYDKTRCLPDTANPTYKWGFSTMLSGMFVFVHFGWALTMYILWQDAQFRSTLVKGGYQMTPLRAAFAMAKAAKRKTGMSEKQLVRANTNELEQELYGTRRTKGTKVEYGIFEEGDEEHGEVEVVRRKNLGPKLDLGVSETSISSAISSKTTTPSTPV</sequence>
<dbReference type="AlphaFoldDB" id="A0A6A6ZSA4"/>
<feature type="transmembrane region" description="Helical" evidence="2">
    <location>
        <begin position="87"/>
        <end position="107"/>
    </location>
</feature>
<dbReference type="OrthoDB" id="3903561at2759"/>
<keyword evidence="2" id="KW-1133">Transmembrane helix</keyword>
<feature type="region of interest" description="Disordered" evidence="1">
    <location>
        <begin position="555"/>
        <end position="578"/>
    </location>
</feature>
<protein>
    <submittedName>
        <fullName evidence="3">Uncharacterized protein</fullName>
    </submittedName>
</protein>
<gene>
    <name evidence="3" type="ORF">CC86DRAFT_372107</name>
</gene>